<name>A0A1X7IJ95_9SPHI</name>
<dbReference type="AlphaFoldDB" id="A0A1X7IJ95"/>
<gene>
    <name evidence="1" type="ORF">SAMN05660862_0863</name>
</gene>
<keyword evidence="2" id="KW-1185">Reference proteome</keyword>
<accession>A0A1X7IJ95</accession>
<dbReference type="InterPro" id="IPR036895">
    <property type="entry name" value="Uracil-DNA_glycosylase-like_sf"/>
</dbReference>
<dbReference type="Gene3D" id="3.40.470.10">
    <property type="entry name" value="Uracil-DNA glycosylase-like domain"/>
    <property type="match status" value="1"/>
</dbReference>
<dbReference type="EMBL" id="FXAU01000001">
    <property type="protein sequence ID" value="SMG14376.1"/>
    <property type="molecule type" value="Genomic_DNA"/>
</dbReference>
<evidence type="ECO:0000313" key="1">
    <source>
        <dbReference type="EMBL" id="SMG14376.1"/>
    </source>
</evidence>
<dbReference type="OrthoDB" id="1122844at2"/>
<evidence type="ECO:0008006" key="3">
    <source>
        <dbReference type="Google" id="ProtNLM"/>
    </source>
</evidence>
<organism evidence="1 2">
    <name type="scientific">Sphingobacterium psychroaquaticum</name>
    <dbReference type="NCBI Taxonomy" id="561061"/>
    <lineage>
        <taxon>Bacteria</taxon>
        <taxon>Pseudomonadati</taxon>
        <taxon>Bacteroidota</taxon>
        <taxon>Sphingobacteriia</taxon>
        <taxon>Sphingobacteriales</taxon>
        <taxon>Sphingobacteriaceae</taxon>
        <taxon>Sphingobacterium</taxon>
    </lineage>
</organism>
<dbReference type="RefSeq" id="WP_085471692.1">
    <property type="nucleotide sequence ID" value="NZ_FXAU01000001.1"/>
</dbReference>
<dbReference type="Proteomes" id="UP000192980">
    <property type="component" value="Unassembled WGS sequence"/>
</dbReference>
<proteinExistence type="predicted"/>
<reference evidence="1 2" key="1">
    <citation type="submission" date="2017-04" db="EMBL/GenBank/DDBJ databases">
        <authorList>
            <person name="Afonso C.L."/>
            <person name="Miller P.J."/>
            <person name="Scott M.A."/>
            <person name="Spackman E."/>
            <person name="Goraichik I."/>
            <person name="Dimitrov K.M."/>
            <person name="Suarez D.L."/>
            <person name="Swayne D.E."/>
        </authorList>
    </citation>
    <scope>NUCLEOTIDE SEQUENCE [LARGE SCALE GENOMIC DNA]</scope>
    <source>
        <strain evidence="1 2">DSM 22418</strain>
    </source>
</reference>
<sequence>MFTDHQYLDRYPVQLDSRLLILGTIHPHNTGDFKIPFFYGNKNSIWNLLSDAFPKLLPKPIVLENVLSFLQHGRISLSDTIRQCRRLRHTALDTDLVPEILNYELIDQIKESQIEQILCTSGFGKNNAFRLFYEGLLGLKITPEIRAKREVLLPDSIFGRPVLVKALYSPSGSSNISFSRHPLYVANKDKYASFPNPVYTFKVDYYRTQFAVLDLQD</sequence>
<evidence type="ECO:0000313" key="2">
    <source>
        <dbReference type="Proteomes" id="UP000192980"/>
    </source>
</evidence>
<protein>
    <recommendedName>
        <fullName evidence="3">G/U mismatch-specific uracil-DNA glycosylase</fullName>
    </recommendedName>
</protein>